<dbReference type="EMBL" id="JACIJS010000003">
    <property type="protein sequence ID" value="MBB5515346.1"/>
    <property type="molecule type" value="Genomic_DNA"/>
</dbReference>
<dbReference type="Proteomes" id="UP000553766">
    <property type="component" value="Unassembled WGS sequence"/>
</dbReference>
<gene>
    <name evidence="1" type="ORF">FHS89_001356</name>
</gene>
<protein>
    <recommendedName>
        <fullName evidence="3">Cell division protein FtsL</fullName>
    </recommendedName>
</protein>
<organism evidence="1 2">
    <name type="scientific">Rubricella aquisinus</name>
    <dbReference type="NCBI Taxonomy" id="2028108"/>
    <lineage>
        <taxon>Bacteria</taxon>
        <taxon>Pseudomonadati</taxon>
        <taxon>Pseudomonadota</taxon>
        <taxon>Alphaproteobacteria</taxon>
        <taxon>Rhodobacterales</taxon>
        <taxon>Paracoccaceae</taxon>
        <taxon>Rubricella</taxon>
    </lineage>
</organism>
<name>A0A840X0D1_9RHOB</name>
<evidence type="ECO:0008006" key="3">
    <source>
        <dbReference type="Google" id="ProtNLM"/>
    </source>
</evidence>
<sequence>MKIFLNVLLVGLVVAVATWAYRVNYATHDALDRVEVLEMAIAGERDAINVLQIEWAYLNRPERLAELVGQYSDQLGLMPMDPGHYGEVAMISFPVEDPYIGAPAQRLASVGSEPMLPMTLEEARAWIAREASQ</sequence>
<reference evidence="1 2" key="1">
    <citation type="submission" date="2020-08" db="EMBL/GenBank/DDBJ databases">
        <title>Genomic Encyclopedia of Type Strains, Phase IV (KMG-IV): sequencing the most valuable type-strain genomes for metagenomic binning, comparative biology and taxonomic classification.</title>
        <authorList>
            <person name="Goeker M."/>
        </authorList>
    </citation>
    <scope>NUCLEOTIDE SEQUENCE [LARGE SCALE GENOMIC DNA]</scope>
    <source>
        <strain evidence="1 2">DSM 103377</strain>
    </source>
</reference>
<keyword evidence="2" id="KW-1185">Reference proteome</keyword>
<dbReference type="RefSeq" id="WP_184009831.1">
    <property type="nucleotide sequence ID" value="NZ_JACIJS010000003.1"/>
</dbReference>
<evidence type="ECO:0000313" key="2">
    <source>
        <dbReference type="Proteomes" id="UP000553766"/>
    </source>
</evidence>
<dbReference type="AlphaFoldDB" id="A0A840X0D1"/>
<evidence type="ECO:0000313" key="1">
    <source>
        <dbReference type="EMBL" id="MBB5515346.1"/>
    </source>
</evidence>
<comment type="caution">
    <text evidence="1">The sequence shown here is derived from an EMBL/GenBank/DDBJ whole genome shotgun (WGS) entry which is preliminary data.</text>
</comment>
<accession>A0A840X0D1</accession>
<proteinExistence type="predicted"/>